<organism evidence="1 2">
    <name type="scientific">Neoroseomonas lacus</name>
    <dbReference type="NCBI Taxonomy" id="287609"/>
    <lineage>
        <taxon>Bacteria</taxon>
        <taxon>Pseudomonadati</taxon>
        <taxon>Pseudomonadota</taxon>
        <taxon>Alphaproteobacteria</taxon>
        <taxon>Acetobacterales</taxon>
        <taxon>Acetobacteraceae</taxon>
        <taxon>Neoroseomonas</taxon>
    </lineage>
</organism>
<dbReference type="RefSeq" id="WP_188966054.1">
    <property type="nucleotide sequence ID" value="NZ_BMKW01000002.1"/>
</dbReference>
<dbReference type="EMBL" id="BMKW01000002">
    <property type="protein sequence ID" value="GGJ07280.1"/>
    <property type="molecule type" value="Genomic_DNA"/>
</dbReference>
<gene>
    <name evidence="1" type="ORF">GCM10011320_12740</name>
</gene>
<reference evidence="1" key="2">
    <citation type="submission" date="2020-09" db="EMBL/GenBank/DDBJ databases">
        <authorList>
            <person name="Sun Q."/>
            <person name="Zhou Y."/>
        </authorList>
    </citation>
    <scope>NUCLEOTIDE SEQUENCE</scope>
    <source>
        <strain evidence="1">CGMCC 1.3617</strain>
    </source>
</reference>
<dbReference type="Proteomes" id="UP000661507">
    <property type="component" value="Unassembled WGS sequence"/>
</dbReference>
<comment type="caution">
    <text evidence="1">The sequence shown here is derived from an EMBL/GenBank/DDBJ whole genome shotgun (WGS) entry which is preliminary data.</text>
</comment>
<keyword evidence="2" id="KW-1185">Reference proteome</keyword>
<protein>
    <submittedName>
        <fullName evidence="1">Uncharacterized protein</fullName>
    </submittedName>
</protein>
<evidence type="ECO:0000313" key="2">
    <source>
        <dbReference type="Proteomes" id="UP000661507"/>
    </source>
</evidence>
<sequence length="180" mass="19964">MDATRRNHPTIDDMRLLPIGQVIDLPAEHLALLQEQARSRLDIAKRALDWIEGAIAMRYEQRAIGARAAAGKDTGTVRFVDGTVEVTADLPKKVEWDQRRLTALAEQIRAGGEDPGEYVEVSFKVAERAYAAWPERIRSAFEPARTVRTGKPTYRLTILSETERRDSPHAGAPSTFGGIG</sequence>
<evidence type="ECO:0000313" key="1">
    <source>
        <dbReference type="EMBL" id="GGJ07280.1"/>
    </source>
</evidence>
<name>A0A917NK63_9PROT</name>
<proteinExistence type="predicted"/>
<accession>A0A917NK63</accession>
<reference evidence="1" key="1">
    <citation type="journal article" date="2014" name="Int. J. Syst. Evol. Microbiol.">
        <title>Complete genome sequence of Corynebacterium casei LMG S-19264T (=DSM 44701T), isolated from a smear-ripened cheese.</title>
        <authorList>
            <consortium name="US DOE Joint Genome Institute (JGI-PGF)"/>
            <person name="Walter F."/>
            <person name="Albersmeier A."/>
            <person name="Kalinowski J."/>
            <person name="Ruckert C."/>
        </authorList>
    </citation>
    <scope>NUCLEOTIDE SEQUENCE</scope>
    <source>
        <strain evidence="1">CGMCC 1.3617</strain>
    </source>
</reference>
<dbReference type="AlphaFoldDB" id="A0A917NK63"/>